<dbReference type="PANTHER" id="PTHR22692">
    <property type="entry name" value="MYOSIN VII, XV"/>
    <property type="match status" value="1"/>
</dbReference>
<dbReference type="PROSITE" id="PS50057">
    <property type="entry name" value="FERM_3"/>
    <property type="match status" value="1"/>
</dbReference>
<dbReference type="SUPFAM" id="SSF50729">
    <property type="entry name" value="PH domain-like"/>
    <property type="match status" value="1"/>
</dbReference>
<accession>A0A0L0C449</accession>
<proteinExistence type="predicted"/>
<dbReference type="InterPro" id="IPR051567">
    <property type="entry name" value="Unconventional_Myosin_ATPase"/>
</dbReference>
<sequence>RWPTFGSAFFEVKQTTEPNYPEMLLIAINKHGVSLIHPVTKDILITHPFTRISNWSSGNTYFHMTIGNLVRGSKLLCETSLGYKMDDLLTSYISLMLTNMNKNRTIRAN</sequence>
<feature type="domain" description="FERM" evidence="1">
    <location>
        <begin position="1"/>
        <end position="100"/>
    </location>
</feature>
<dbReference type="AlphaFoldDB" id="A0A0L0C449"/>
<dbReference type="OrthoDB" id="8065026at2759"/>
<dbReference type="EMBL" id="JRES01000933">
    <property type="protein sequence ID" value="KNC27133.1"/>
    <property type="molecule type" value="Genomic_DNA"/>
</dbReference>
<reference evidence="2 3" key="1">
    <citation type="journal article" date="2015" name="Nat. Commun.">
        <title>Lucilia cuprina genome unlocks parasitic fly biology to underpin future interventions.</title>
        <authorList>
            <person name="Anstead C.A."/>
            <person name="Korhonen P.K."/>
            <person name="Young N.D."/>
            <person name="Hall R.S."/>
            <person name="Jex A.R."/>
            <person name="Murali S.C."/>
            <person name="Hughes D.S."/>
            <person name="Lee S.F."/>
            <person name="Perry T."/>
            <person name="Stroehlein A.J."/>
            <person name="Ansell B.R."/>
            <person name="Breugelmans B."/>
            <person name="Hofmann A."/>
            <person name="Qu J."/>
            <person name="Dugan S."/>
            <person name="Lee S.L."/>
            <person name="Chao H."/>
            <person name="Dinh H."/>
            <person name="Han Y."/>
            <person name="Doddapaneni H.V."/>
            <person name="Worley K.C."/>
            <person name="Muzny D.M."/>
            <person name="Ioannidis P."/>
            <person name="Waterhouse R.M."/>
            <person name="Zdobnov E.M."/>
            <person name="James P.J."/>
            <person name="Bagnall N.H."/>
            <person name="Kotze A.C."/>
            <person name="Gibbs R.A."/>
            <person name="Richards S."/>
            <person name="Batterham P."/>
            <person name="Gasser R.B."/>
        </authorList>
    </citation>
    <scope>NUCLEOTIDE SEQUENCE [LARGE SCALE GENOMIC DNA]</scope>
    <source>
        <strain evidence="2 3">LS</strain>
        <tissue evidence="2">Full body</tissue>
    </source>
</reference>
<dbReference type="STRING" id="7375.A0A0L0C449"/>
<dbReference type="OMA" id="INLICRE"/>
<dbReference type="Gene3D" id="2.30.29.30">
    <property type="entry name" value="Pleckstrin-homology domain (PH domain)/Phosphotyrosine-binding domain (PTB)"/>
    <property type="match status" value="1"/>
</dbReference>
<dbReference type="InterPro" id="IPR000299">
    <property type="entry name" value="FERM_domain"/>
</dbReference>
<evidence type="ECO:0000259" key="1">
    <source>
        <dbReference type="PROSITE" id="PS50057"/>
    </source>
</evidence>
<keyword evidence="3" id="KW-1185">Reference proteome</keyword>
<dbReference type="CDD" id="cd13199">
    <property type="entry name" value="FERM_C2_MyoVII"/>
    <property type="match status" value="1"/>
</dbReference>
<feature type="non-terminal residue" evidence="2">
    <location>
        <position position="1"/>
    </location>
</feature>
<dbReference type="FunFam" id="2.30.29.30:FF:000079">
    <property type="entry name" value="unconventional myosin-VIIa"/>
    <property type="match status" value="1"/>
</dbReference>
<dbReference type="InterPro" id="IPR002404">
    <property type="entry name" value="IRS_PTB"/>
</dbReference>
<comment type="caution">
    <text evidence="2">The sequence shown here is derived from an EMBL/GenBank/DDBJ whole genome shotgun (WGS) entry which is preliminary data.</text>
</comment>
<dbReference type="Proteomes" id="UP000037069">
    <property type="component" value="Unassembled WGS sequence"/>
</dbReference>
<dbReference type="Pfam" id="PF02174">
    <property type="entry name" value="IRS"/>
    <property type="match status" value="1"/>
</dbReference>
<dbReference type="InterPro" id="IPR011993">
    <property type="entry name" value="PH-like_dom_sf"/>
</dbReference>
<organism evidence="2 3">
    <name type="scientific">Lucilia cuprina</name>
    <name type="common">Green bottle fly</name>
    <name type="synonym">Australian sheep blowfly</name>
    <dbReference type="NCBI Taxonomy" id="7375"/>
    <lineage>
        <taxon>Eukaryota</taxon>
        <taxon>Metazoa</taxon>
        <taxon>Ecdysozoa</taxon>
        <taxon>Arthropoda</taxon>
        <taxon>Hexapoda</taxon>
        <taxon>Insecta</taxon>
        <taxon>Pterygota</taxon>
        <taxon>Neoptera</taxon>
        <taxon>Endopterygota</taxon>
        <taxon>Diptera</taxon>
        <taxon>Brachycera</taxon>
        <taxon>Muscomorpha</taxon>
        <taxon>Oestroidea</taxon>
        <taxon>Calliphoridae</taxon>
        <taxon>Luciliinae</taxon>
        <taxon>Lucilia</taxon>
    </lineage>
</organism>
<dbReference type="InterPro" id="IPR041794">
    <property type="entry name" value="MyoVII_FERM_C2"/>
</dbReference>
<gene>
    <name evidence="2" type="ORF">FF38_12636</name>
</gene>
<dbReference type="PANTHER" id="PTHR22692:SF33">
    <property type="entry name" value="MYOSIN"/>
    <property type="match status" value="1"/>
</dbReference>
<evidence type="ECO:0000313" key="2">
    <source>
        <dbReference type="EMBL" id="KNC27133.1"/>
    </source>
</evidence>
<name>A0A0L0C449_LUCCU</name>
<protein>
    <submittedName>
        <fullName evidence="2">Myosin-VIIa</fullName>
    </submittedName>
</protein>
<evidence type="ECO:0000313" key="3">
    <source>
        <dbReference type="Proteomes" id="UP000037069"/>
    </source>
</evidence>